<reference evidence="1" key="2">
    <citation type="journal article" date="2022" name="New Phytol.">
        <title>Evolutionary transition to the ectomycorrhizal habit in the genomes of a hyperdiverse lineage of mushroom-forming fungi.</title>
        <authorList>
            <person name="Looney B."/>
            <person name="Miyauchi S."/>
            <person name="Morin E."/>
            <person name="Drula E."/>
            <person name="Courty P.E."/>
            <person name="Kohler A."/>
            <person name="Kuo A."/>
            <person name="LaButti K."/>
            <person name="Pangilinan J."/>
            <person name="Lipzen A."/>
            <person name="Riley R."/>
            <person name="Andreopoulos W."/>
            <person name="He G."/>
            <person name="Johnson J."/>
            <person name="Nolan M."/>
            <person name="Tritt A."/>
            <person name="Barry K.W."/>
            <person name="Grigoriev I.V."/>
            <person name="Nagy L.G."/>
            <person name="Hibbett D."/>
            <person name="Henrissat B."/>
            <person name="Matheny P.B."/>
            <person name="Labbe J."/>
            <person name="Martin F.M."/>
        </authorList>
    </citation>
    <scope>NUCLEOTIDE SEQUENCE</scope>
    <source>
        <strain evidence="1">FP105234-sp</strain>
    </source>
</reference>
<keyword evidence="2" id="KW-1185">Reference proteome</keyword>
<accession>A0ACB8REC6</accession>
<evidence type="ECO:0000313" key="1">
    <source>
        <dbReference type="EMBL" id="KAI0042224.1"/>
    </source>
</evidence>
<sequence>MPRPTNLLVDGIDYGNIHPSKETDYGNLLIPQFGCYIAFTLDPVATVSIYKDAIATEEAKAMPKRTYVGFVDTTLGLPSPLRRYHKCRCYFLSQSPPAPDPMRCIEEGFCVAIGSSKHPNGRRNIYPSPPLPTGWGTLYHHTTQSVSLRLPTISQGYSGCSRLSNIDMAVLYISKQNDRHSQRLRLQSRSFSSPPLILDRPKSSPLVVRALDLPRLIDAKPCLQDESPKIDGKERLLVDRFLHATDALGRDAAGGSERGLSDADSRPDEMSTAPDPGKSARDAILDSVLDSLGDVAVQMAQDFFGFEDPRDRFVPVANYTRDLSNVSVLSDARFLSEDIAALKT</sequence>
<dbReference type="EMBL" id="MU276077">
    <property type="protein sequence ID" value="KAI0042224.1"/>
    <property type="molecule type" value="Genomic_DNA"/>
</dbReference>
<evidence type="ECO:0000313" key="2">
    <source>
        <dbReference type="Proteomes" id="UP000814033"/>
    </source>
</evidence>
<reference evidence="1" key="1">
    <citation type="submission" date="2021-02" db="EMBL/GenBank/DDBJ databases">
        <authorList>
            <consortium name="DOE Joint Genome Institute"/>
            <person name="Ahrendt S."/>
            <person name="Looney B.P."/>
            <person name="Miyauchi S."/>
            <person name="Morin E."/>
            <person name="Drula E."/>
            <person name="Courty P.E."/>
            <person name="Chicoki N."/>
            <person name="Fauchery L."/>
            <person name="Kohler A."/>
            <person name="Kuo A."/>
            <person name="Labutti K."/>
            <person name="Pangilinan J."/>
            <person name="Lipzen A."/>
            <person name="Riley R."/>
            <person name="Andreopoulos W."/>
            <person name="He G."/>
            <person name="Johnson J."/>
            <person name="Barry K.W."/>
            <person name="Grigoriev I.V."/>
            <person name="Nagy L."/>
            <person name="Hibbett D."/>
            <person name="Henrissat B."/>
            <person name="Matheny P.B."/>
            <person name="Labbe J."/>
            <person name="Martin F."/>
        </authorList>
    </citation>
    <scope>NUCLEOTIDE SEQUENCE</scope>
    <source>
        <strain evidence="1">FP105234-sp</strain>
    </source>
</reference>
<comment type="caution">
    <text evidence="1">The sequence shown here is derived from an EMBL/GenBank/DDBJ whole genome shotgun (WGS) entry which is preliminary data.</text>
</comment>
<gene>
    <name evidence="1" type="ORF">FA95DRAFT_1500364</name>
</gene>
<dbReference type="Proteomes" id="UP000814033">
    <property type="component" value="Unassembled WGS sequence"/>
</dbReference>
<organism evidence="1 2">
    <name type="scientific">Auriscalpium vulgare</name>
    <dbReference type="NCBI Taxonomy" id="40419"/>
    <lineage>
        <taxon>Eukaryota</taxon>
        <taxon>Fungi</taxon>
        <taxon>Dikarya</taxon>
        <taxon>Basidiomycota</taxon>
        <taxon>Agaricomycotina</taxon>
        <taxon>Agaricomycetes</taxon>
        <taxon>Russulales</taxon>
        <taxon>Auriscalpiaceae</taxon>
        <taxon>Auriscalpium</taxon>
    </lineage>
</organism>
<protein>
    <submittedName>
        <fullName evidence="1">Uncharacterized protein</fullName>
    </submittedName>
</protein>
<name>A0ACB8REC6_9AGAM</name>
<proteinExistence type="predicted"/>